<dbReference type="SUPFAM" id="SSF55326">
    <property type="entry name" value="PurM N-terminal domain-like"/>
    <property type="match status" value="1"/>
</dbReference>
<dbReference type="PANTHER" id="PTHR30303:SF4">
    <property type="entry name" value="HYDROGENASE EXPRESSION_FORMATION PROTEIN HYPE"/>
    <property type="match status" value="1"/>
</dbReference>
<dbReference type="PIRSF" id="PIRSF005644">
    <property type="entry name" value="Hdrgns_mtr_HypE"/>
    <property type="match status" value="1"/>
</dbReference>
<gene>
    <name evidence="4" type="ORF">OdinLCB4_002240</name>
</gene>
<evidence type="ECO:0000259" key="3">
    <source>
        <dbReference type="Pfam" id="PF02769"/>
    </source>
</evidence>
<evidence type="ECO:0000313" key="5">
    <source>
        <dbReference type="Proteomes" id="UP000186851"/>
    </source>
</evidence>
<reference evidence="4" key="1">
    <citation type="journal article" date="2017" name="Nature">
        <title>Asgard archaea illuminate the origin of eukaryotic cellular complexity.</title>
        <authorList>
            <person name="Zaremba-Niedzwiedzka K."/>
            <person name="Caceres E.F."/>
            <person name="Saw J.H."/>
            <person name="Backstrom D."/>
            <person name="Juzokaite L."/>
            <person name="Vancaester E."/>
            <person name="Seitz K.W."/>
            <person name="Anantharaman K."/>
            <person name="Starnawski P."/>
            <person name="Kjeldsen K.U."/>
            <person name="Scott M.B."/>
            <person name="Nunoura T."/>
            <person name="Banfield J.F."/>
            <person name="Schramm A."/>
            <person name="Baker B.J."/>
            <person name="Spang A."/>
            <person name="Ettema T.J.G."/>
        </authorList>
    </citation>
    <scope>NUCLEOTIDE SEQUENCE</scope>
    <source>
        <strain evidence="4">LCB_4</strain>
    </source>
</reference>
<dbReference type="GO" id="GO:0051604">
    <property type="term" value="P:protein maturation"/>
    <property type="evidence" value="ECO:0007669"/>
    <property type="project" value="TreeGrafter"/>
</dbReference>
<reference evidence="4" key="2">
    <citation type="journal article" date="2022" name="Nat. Microbiol.">
        <title>A closed Candidatus Odinarchaeum chromosome exposes Asgard archaeal viruses.</title>
        <authorList>
            <person name="Tamarit D."/>
            <person name="Caceres E.F."/>
            <person name="Krupovic M."/>
            <person name="Nijland R."/>
            <person name="Eme L."/>
            <person name="Robinson N.P."/>
            <person name="Ettema T.J.G."/>
        </authorList>
    </citation>
    <scope>NUCLEOTIDE SEQUENCE</scope>
    <source>
        <strain evidence="4">LCB_4</strain>
    </source>
</reference>
<feature type="domain" description="PurM-like C-terminal" evidence="3">
    <location>
        <begin position="193"/>
        <end position="306"/>
    </location>
</feature>
<feature type="domain" description="PurM-like N-terminal" evidence="2">
    <location>
        <begin position="36"/>
        <end position="141"/>
    </location>
</feature>
<dbReference type="Gene3D" id="3.30.1330.10">
    <property type="entry name" value="PurM-like, N-terminal domain"/>
    <property type="match status" value="1"/>
</dbReference>
<dbReference type="InterPro" id="IPR016188">
    <property type="entry name" value="PurM-like_N"/>
</dbReference>
<dbReference type="InterPro" id="IPR036676">
    <property type="entry name" value="PurM-like_C_sf"/>
</dbReference>
<dbReference type="InterPro" id="IPR010918">
    <property type="entry name" value="PurM-like_C_dom"/>
</dbReference>
<dbReference type="Pfam" id="PF00586">
    <property type="entry name" value="AIRS"/>
    <property type="match status" value="1"/>
</dbReference>
<sequence length="345" mass="37508">MLKRPAGKISIEEFKKYVLPFSGCKDDTVLLGPGIGEDAAIVKVGGQLLVLKTDPISGAVNLVGWLAVHINANDVATRGGDPKWFLSTLILPTHSNIETVRDIMKQINEASIELGVSIVGGHTEFTNSVDHPIVVGTMIGSIKNKKYFSLGNVKERDLIVETKAAGIEATSIIATDFERDVEAAYGRNFVLKAKDYIKNISIVKEARVAANNPGVSAMHDCTEGGVITAVYEIGEASDKGLIIWEDKIPIWEETSKISELFNLNPLEIISSGSLLITVDEGSSNKLLQELQRNGVPATVIGKIMPKEFGRKIKYRNGVIKEIEIPISDALWKIADKTLKNKAGYL</sequence>
<evidence type="ECO:0000256" key="1">
    <source>
        <dbReference type="ARBA" id="ARBA00006243"/>
    </source>
</evidence>
<organism evidence="4 5">
    <name type="scientific">Odinarchaeota yellowstonii (strain LCB_4)</name>
    <dbReference type="NCBI Taxonomy" id="1841599"/>
    <lineage>
        <taxon>Archaea</taxon>
        <taxon>Promethearchaeati</taxon>
        <taxon>Candidatus Odinarchaeota</taxon>
        <taxon>Candidatus Odinarchaeia</taxon>
        <taxon>Candidatus Odinarchaeales</taxon>
        <taxon>Candidatus Odinarchaeaceae</taxon>
        <taxon>Candidatus Odinarchaeum</taxon>
    </lineage>
</organism>
<dbReference type="KEGG" id="oyw:OdinLCB4_002240"/>
<comment type="similarity">
    <text evidence="1">Belongs to the HypE family.</text>
</comment>
<dbReference type="AlphaFoldDB" id="A0AAF0D308"/>
<name>A0AAF0D308_ODILC</name>
<dbReference type="CDD" id="cd06061">
    <property type="entry name" value="PurM-like1"/>
    <property type="match status" value="1"/>
</dbReference>
<evidence type="ECO:0000259" key="2">
    <source>
        <dbReference type="Pfam" id="PF00586"/>
    </source>
</evidence>
<dbReference type="PANTHER" id="PTHR30303">
    <property type="entry name" value="HYDROGENASE ISOENZYMES FORMATION PROTEIN HYPE"/>
    <property type="match status" value="1"/>
</dbReference>
<evidence type="ECO:0000313" key="4">
    <source>
        <dbReference type="EMBL" id="WEU40762.1"/>
    </source>
</evidence>
<dbReference type="Pfam" id="PF02769">
    <property type="entry name" value="AIRS_C"/>
    <property type="match status" value="1"/>
</dbReference>
<dbReference type="Gene3D" id="3.90.650.10">
    <property type="entry name" value="PurM-like C-terminal domain"/>
    <property type="match status" value="1"/>
</dbReference>
<dbReference type="SUPFAM" id="SSF56042">
    <property type="entry name" value="PurM C-terminal domain-like"/>
    <property type="match status" value="1"/>
</dbReference>
<dbReference type="InterPro" id="IPR011854">
    <property type="entry name" value="HypE"/>
</dbReference>
<dbReference type="Proteomes" id="UP000186851">
    <property type="component" value="Chromosome"/>
</dbReference>
<proteinExistence type="inferred from homology"/>
<protein>
    <submittedName>
        <fullName evidence="4">AIR synthase family protein</fullName>
    </submittedName>
</protein>
<accession>A0AAF0D308</accession>
<dbReference type="EMBL" id="CP091871">
    <property type="protein sequence ID" value="WEU40762.1"/>
    <property type="molecule type" value="Genomic_DNA"/>
</dbReference>
<dbReference type="InterPro" id="IPR036921">
    <property type="entry name" value="PurM-like_N_sf"/>
</dbReference>